<comment type="caution">
    <text evidence="4">The sequence shown here is derived from an EMBL/GenBank/DDBJ whole genome shotgun (WGS) entry which is preliminary data.</text>
</comment>
<evidence type="ECO:0000256" key="1">
    <source>
        <dbReference type="ARBA" id="ARBA00022737"/>
    </source>
</evidence>
<feature type="compositionally biased region" description="Basic and acidic residues" evidence="3">
    <location>
        <begin position="354"/>
        <end position="363"/>
    </location>
</feature>
<sequence>MASKLLVGQWTRVVSNPRLCRSSQAFSVIGQKAYVFGGELLPREPVDSGLDIVTLGVESESALKTESGSDESPLPRVGTHTATLNDSLFLFSGRGGLEMRPIEENGAVWRYTPQDSRWNLIQPSDSSAPIRQEKLPLHRQRRLGWHLHPRRLPRGRTLGRPLAFQRHGQDLDKAGIRSRVDVFDPAANAWSTVAYEPDNVHGPSARSVSALVPVTVGGRTYLVTLFGECDPSALGHAGAGKMLGDVWAFDMEENTWTEVGSAEAGRERPCPRGWFAADAGTDQEGVFRRDVSQHVQELSRRVELLERSLASCDPADRHRSAEGSAQHSPWTAAVSETTGSPAVLSTTPATEPDDPVRASKLPDRPGPAPRSVPTPSSLASPFPVPAKKSPAVLNPHPGGPRT</sequence>
<evidence type="ECO:0008006" key="6">
    <source>
        <dbReference type="Google" id="ProtNLM"/>
    </source>
</evidence>
<dbReference type="OrthoDB" id="10250130at2759"/>
<organism evidence="4 5">
    <name type="scientific">Parascedosporium putredinis</name>
    <dbReference type="NCBI Taxonomy" id="1442378"/>
    <lineage>
        <taxon>Eukaryota</taxon>
        <taxon>Fungi</taxon>
        <taxon>Dikarya</taxon>
        <taxon>Ascomycota</taxon>
        <taxon>Pezizomycotina</taxon>
        <taxon>Sordariomycetes</taxon>
        <taxon>Hypocreomycetidae</taxon>
        <taxon>Microascales</taxon>
        <taxon>Microascaceae</taxon>
        <taxon>Parascedosporium</taxon>
    </lineage>
</organism>
<reference evidence="4" key="1">
    <citation type="submission" date="2022-11" db="EMBL/GenBank/DDBJ databases">
        <authorList>
            <person name="Scott C."/>
            <person name="Bruce N."/>
        </authorList>
    </citation>
    <scope>NUCLEOTIDE SEQUENCE</scope>
</reference>
<proteinExistence type="predicted"/>
<dbReference type="SUPFAM" id="SSF117281">
    <property type="entry name" value="Kelch motif"/>
    <property type="match status" value="1"/>
</dbReference>
<evidence type="ECO:0000256" key="3">
    <source>
        <dbReference type="SAM" id="MobiDB-lite"/>
    </source>
</evidence>
<dbReference type="AlphaFoldDB" id="A0A9P1H159"/>
<keyword evidence="1" id="KW-0677">Repeat</keyword>
<evidence type="ECO:0000313" key="4">
    <source>
        <dbReference type="EMBL" id="CAI4214059.1"/>
    </source>
</evidence>
<accession>A0A9P1H159</accession>
<dbReference type="EMBL" id="CALLCH030000010">
    <property type="protein sequence ID" value="CAI4214059.1"/>
    <property type="molecule type" value="Genomic_DNA"/>
</dbReference>
<dbReference type="GO" id="GO:0019760">
    <property type="term" value="P:glucosinolate metabolic process"/>
    <property type="evidence" value="ECO:0007669"/>
    <property type="project" value="UniProtKB-ARBA"/>
</dbReference>
<name>A0A9P1H159_9PEZI</name>
<dbReference type="Proteomes" id="UP000838763">
    <property type="component" value="Unassembled WGS sequence"/>
</dbReference>
<dbReference type="InterPro" id="IPR015915">
    <property type="entry name" value="Kelch-typ_b-propeller"/>
</dbReference>
<feature type="region of interest" description="Disordered" evidence="3">
    <location>
        <begin position="313"/>
        <end position="402"/>
    </location>
</feature>
<keyword evidence="2" id="KW-0408">Iron</keyword>
<gene>
    <name evidence="4" type="ORF">PPNO1_LOCUS3792</name>
</gene>
<feature type="compositionally biased region" description="Polar residues" evidence="3">
    <location>
        <begin position="323"/>
        <end position="349"/>
    </location>
</feature>
<dbReference type="Gene3D" id="2.120.10.80">
    <property type="entry name" value="Kelch-type beta propeller"/>
    <property type="match status" value="2"/>
</dbReference>
<dbReference type="PANTHER" id="PTHR47435">
    <property type="entry name" value="KELCH REPEAT PROTEIN (AFU_ORTHOLOGUE AFUA_5G12780)"/>
    <property type="match status" value="1"/>
</dbReference>
<protein>
    <recommendedName>
        <fullName evidence="6">Kelch repeat-containing protein</fullName>
    </recommendedName>
</protein>
<keyword evidence="5" id="KW-1185">Reference proteome</keyword>
<evidence type="ECO:0000256" key="2">
    <source>
        <dbReference type="ARBA" id="ARBA00023004"/>
    </source>
</evidence>
<evidence type="ECO:0000313" key="5">
    <source>
        <dbReference type="Proteomes" id="UP000838763"/>
    </source>
</evidence>
<dbReference type="PANTHER" id="PTHR47435:SF4">
    <property type="entry name" value="KELCH REPEAT PROTEIN (AFU_ORTHOLOGUE AFUA_5G12780)"/>
    <property type="match status" value="1"/>
</dbReference>